<reference evidence="1" key="1">
    <citation type="journal article" date="2022" name="Int. J. Mol. Sci.">
        <title>Draft Genome of Tanacetum Coccineum: Genomic Comparison of Closely Related Tanacetum-Family Plants.</title>
        <authorList>
            <person name="Yamashiro T."/>
            <person name="Shiraishi A."/>
            <person name="Nakayama K."/>
            <person name="Satake H."/>
        </authorList>
    </citation>
    <scope>NUCLEOTIDE SEQUENCE</scope>
</reference>
<dbReference type="Proteomes" id="UP001151760">
    <property type="component" value="Unassembled WGS sequence"/>
</dbReference>
<proteinExistence type="predicted"/>
<evidence type="ECO:0000313" key="1">
    <source>
        <dbReference type="EMBL" id="GJT79266.1"/>
    </source>
</evidence>
<sequence>MTKVIKVKFEKLESIKISDVLLICNTSLEIFNEEFNRTIRIKDDLFTYEVKLLRGDDEVKLTDEESSDSEDEDEVAKKFRIETNVFNFETPLCRALKEFNYLLEIEPDLLTEDIEPFNYKNGCSEWPTYSWRDDGFYNGGNLHGAYIVGNALRYQDFEWYEALKDGKLKEETLKNKAIMEGIIKDEDNESSNEDKERRELFDDHERPVCNIRRFEMIKYSFRQDEEYVAVKENEYDDLKSTSEDACRTYQEIFRMMDEGWKKDDELSEKELKQVEADDQAIRTILLGLPEDIYAAVDSCETAQEIWFTSTDGESIESYYHCFSKLMNDFKRNKHFPEKIASNLKFLNNLQPEWSRHVTIVHQTKDLHTTNYTQLYDFLKYNQKEVNDLRAKRLVKTHDPLTLMENSNNPFNYPVFHQD</sequence>
<name>A0ABQ5GUE1_9ASTR</name>
<accession>A0ABQ5GUE1</accession>
<keyword evidence="2" id="KW-1185">Reference proteome</keyword>
<reference evidence="1" key="2">
    <citation type="submission" date="2022-01" db="EMBL/GenBank/DDBJ databases">
        <authorList>
            <person name="Yamashiro T."/>
            <person name="Shiraishi A."/>
            <person name="Satake H."/>
            <person name="Nakayama K."/>
        </authorList>
    </citation>
    <scope>NUCLEOTIDE SEQUENCE</scope>
</reference>
<evidence type="ECO:0000313" key="2">
    <source>
        <dbReference type="Proteomes" id="UP001151760"/>
    </source>
</evidence>
<organism evidence="1 2">
    <name type="scientific">Tanacetum coccineum</name>
    <dbReference type="NCBI Taxonomy" id="301880"/>
    <lineage>
        <taxon>Eukaryota</taxon>
        <taxon>Viridiplantae</taxon>
        <taxon>Streptophyta</taxon>
        <taxon>Embryophyta</taxon>
        <taxon>Tracheophyta</taxon>
        <taxon>Spermatophyta</taxon>
        <taxon>Magnoliopsida</taxon>
        <taxon>eudicotyledons</taxon>
        <taxon>Gunneridae</taxon>
        <taxon>Pentapetalae</taxon>
        <taxon>asterids</taxon>
        <taxon>campanulids</taxon>
        <taxon>Asterales</taxon>
        <taxon>Asteraceae</taxon>
        <taxon>Asteroideae</taxon>
        <taxon>Anthemideae</taxon>
        <taxon>Anthemidinae</taxon>
        <taxon>Tanacetum</taxon>
    </lineage>
</organism>
<comment type="caution">
    <text evidence="1">The sequence shown here is derived from an EMBL/GenBank/DDBJ whole genome shotgun (WGS) entry which is preliminary data.</text>
</comment>
<gene>
    <name evidence="1" type="ORF">Tco_1053608</name>
</gene>
<dbReference type="EMBL" id="BQNB010018883">
    <property type="protein sequence ID" value="GJT79266.1"/>
    <property type="molecule type" value="Genomic_DNA"/>
</dbReference>
<protein>
    <submittedName>
        <fullName evidence="1">Uncharacterized protein</fullName>
    </submittedName>
</protein>